<name>A0A7S4AYN1_CHRCT</name>
<protein>
    <recommendedName>
        <fullName evidence="3">EF-hand domain-containing protein</fullName>
    </recommendedName>
</protein>
<proteinExistence type="predicted"/>
<feature type="domain" description="EF-hand" evidence="3">
    <location>
        <begin position="182"/>
        <end position="217"/>
    </location>
</feature>
<feature type="compositionally biased region" description="Polar residues" evidence="2">
    <location>
        <begin position="63"/>
        <end position="77"/>
    </location>
</feature>
<dbReference type="EMBL" id="HBIZ01001492">
    <property type="protein sequence ID" value="CAE0748250.1"/>
    <property type="molecule type" value="Transcribed_RNA"/>
</dbReference>
<evidence type="ECO:0000256" key="2">
    <source>
        <dbReference type="SAM" id="MobiDB-lite"/>
    </source>
</evidence>
<accession>A0A7S4AYN1</accession>
<feature type="region of interest" description="Disordered" evidence="2">
    <location>
        <begin position="1"/>
        <end position="78"/>
    </location>
</feature>
<dbReference type="Gene3D" id="1.10.238.10">
    <property type="entry name" value="EF-hand"/>
    <property type="match status" value="1"/>
</dbReference>
<sequence>MGCGASSANPKDAALTSEPAPVKQPALTEAIPAGKIELPGADAESPDGQLSGRVRPSFEEIDQGTNETSSSTKQPDTAENVVAERSSKLLPANIRTYQLVKLCQDSHFDRTQVEKLYELFKKISCAGDDDGLIDKAEFQMALGLKKNLFVDRMFALFDEDGDETITFAEFVFGLSTFSLRAKREEKAKFSFRMYDLKGDDVIDREELSTMLNSTISDNKLSISPEDAANMVDITFVQAATANPDTMTFAEYLGLVQKKPQLIDFMTIASLNQLLS</sequence>
<dbReference type="PROSITE" id="PS50222">
    <property type="entry name" value="EF_HAND_2"/>
    <property type="match status" value="2"/>
</dbReference>
<dbReference type="InterPro" id="IPR011992">
    <property type="entry name" value="EF-hand-dom_pair"/>
</dbReference>
<dbReference type="PANTHER" id="PTHR23056:SF110">
    <property type="entry name" value="CALMODULIN"/>
    <property type="match status" value="1"/>
</dbReference>
<evidence type="ECO:0000256" key="1">
    <source>
        <dbReference type="ARBA" id="ARBA00022737"/>
    </source>
</evidence>
<dbReference type="SUPFAM" id="SSF47473">
    <property type="entry name" value="EF-hand"/>
    <property type="match status" value="1"/>
</dbReference>
<dbReference type="AlphaFoldDB" id="A0A7S4AYN1"/>
<evidence type="ECO:0000313" key="4">
    <source>
        <dbReference type="EMBL" id="CAE0748250.1"/>
    </source>
</evidence>
<dbReference type="CDD" id="cd00051">
    <property type="entry name" value="EFh"/>
    <property type="match status" value="1"/>
</dbReference>
<dbReference type="SMART" id="SM00054">
    <property type="entry name" value="EFh"/>
    <property type="match status" value="3"/>
</dbReference>
<dbReference type="GO" id="GO:0019900">
    <property type="term" value="F:kinase binding"/>
    <property type="evidence" value="ECO:0007669"/>
    <property type="project" value="InterPro"/>
</dbReference>
<organism evidence="4">
    <name type="scientific">Chrysotila carterae</name>
    <name type="common">Marine alga</name>
    <name type="synonym">Syracosphaera carterae</name>
    <dbReference type="NCBI Taxonomy" id="13221"/>
    <lineage>
        <taxon>Eukaryota</taxon>
        <taxon>Haptista</taxon>
        <taxon>Haptophyta</taxon>
        <taxon>Prymnesiophyceae</taxon>
        <taxon>Isochrysidales</taxon>
        <taxon>Isochrysidaceae</taxon>
        <taxon>Chrysotila</taxon>
    </lineage>
</organism>
<dbReference type="PANTHER" id="PTHR23056">
    <property type="entry name" value="CALCINEURIN B"/>
    <property type="match status" value="1"/>
</dbReference>
<evidence type="ECO:0000259" key="3">
    <source>
        <dbReference type="PROSITE" id="PS50222"/>
    </source>
</evidence>
<dbReference type="GO" id="GO:0005509">
    <property type="term" value="F:calcium ion binding"/>
    <property type="evidence" value="ECO:0007669"/>
    <property type="project" value="InterPro"/>
</dbReference>
<keyword evidence="1" id="KW-0677">Repeat</keyword>
<feature type="domain" description="EF-hand" evidence="3">
    <location>
        <begin position="145"/>
        <end position="180"/>
    </location>
</feature>
<dbReference type="InterPro" id="IPR045198">
    <property type="entry name" value="CNBL1-10"/>
</dbReference>
<dbReference type="PRINTS" id="PR00450">
    <property type="entry name" value="RECOVERIN"/>
</dbReference>
<dbReference type="GO" id="GO:0019722">
    <property type="term" value="P:calcium-mediated signaling"/>
    <property type="evidence" value="ECO:0007669"/>
    <property type="project" value="InterPro"/>
</dbReference>
<gene>
    <name evidence="4" type="ORF">PCAR00345_LOCUS832</name>
</gene>
<reference evidence="4" key="1">
    <citation type="submission" date="2021-01" db="EMBL/GenBank/DDBJ databases">
        <authorList>
            <person name="Corre E."/>
            <person name="Pelletier E."/>
            <person name="Niang G."/>
            <person name="Scheremetjew M."/>
            <person name="Finn R."/>
            <person name="Kale V."/>
            <person name="Holt S."/>
            <person name="Cochrane G."/>
            <person name="Meng A."/>
            <person name="Brown T."/>
            <person name="Cohen L."/>
        </authorList>
    </citation>
    <scope>NUCLEOTIDE SEQUENCE</scope>
    <source>
        <strain evidence="4">CCMP645</strain>
    </source>
</reference>
<dbReference type="InterPro" id="IPR002048">
    <property type="entry name" value="EF_hand_dom"/>
</dbReference>